<proteinExistence type="predicted"/>
<sequence>MIDTHKTFLKQINDSRNTYLIVSHNNLKNHSYKGLHYDISNSL</sequence>
<accession>A0A0E9Q684</accession>
<dbReference type="AlphaFoldDB" id="A0A0E9Q684"/>
<name>A0A0E9Q684_ANGAN</name>
<dbReference type="EMBL" id="GBXM01096535">
    <property type="protein sequence ID" value="JAH12042.1"/>
    <property type="molecule type" value="Transcribed_RNA"/>
</dbReference>
<protein>
    <submittedName>
        <fullName evidence="1">Uncharacterized protein</fullName>
    </submittedName>
</protein>
<reference evidence="1" key="2">
    <citation type="journal article" date="2015" name="Fish Shellfish Immunol.">
        <title>Early steps in the European eel (Anguilla anguilla)-Vibrio vulnificus interaction in the gills: Role of the RtxA13 toxin.</title>
        <authorList>
            <person name="Callol A."/>
            <person name="Pajuelo D."/>
            <person name="Ebbesson L."/>
            <person name="Teles M."/>
            <person name="MacKenzie S."/>
            <person name="Amaro C."/>
        </authorList>
    </citation>
    <scope>NUCLEOTIDE SEQUENCE</scope>
</reference>
<reference evidence="1" key="1">
    <citation type="submission" date="2014-11" db="EMBL/GenBank/DDBJ databases">
        <authorList>
            <person name="Amaro Gonzalez C."/>
        </authorList>
    </citation>
    <scope>NUCLEOTIDE SEQUENCE</scope>
</reference>
<organism evidence="1">
    <name type="scientific">Anguilla anguilla</name>
    <name type="common">European freshwater eel</name>
    <name type="synonym">Muraena anguilla</name>
    <dbReference type="NCBI Taxonomy" id="7936"/>
    <lineage>
        <taxon>Eukaryota</taxon>
        <taxon>Metazoa</taxon>
        <taxon>Chordata</taxon>
        <taxon>Craniata</taxon>
        <taxon>Vertebrata</taxon>
        <taxon>Euteleostomi</taxon>
        <taxon>Actinopterygii</taxon>
        <taxon>Neopterygii</taxon>
        <taxon>Teleostei</taxon>
        <taxon>Anguilliformes</taxon>
        <taxon>Anguillidae</taxon>
        <taxon>Anguilla</taxon>
    </lineage>
</organism>
<evidence type="ECO:0000313" key="1">
    <source>
        <dbReference type="EMBL" id="JAH12042.1"/>
    </source>
</evidence>